<reference evidence="3 4" key="1">
    <citation type="submission" date="2024-04" db="EMBL/GenBank/DDBJ databases">
        <title>Symmetric and asymmetric DNA N6-adenine methylation regulates different biological responses in Mucorales.</title>
        <authorList>
            <consortium name="Lawrence Berkeley National Laboratory"/>
            <person name="Lax C."/>
            <person name="Mondo S.J."/>
            <person name="Osorio-Concepcion M."/>
            <person name="Muszewska A."/>
            <person name="Corrochano-Luque M."/>
            <person name="Gutierrez G."/>
            <person name="Riley R."/>
            <person name="Lipzen A."/>
            <person name="Guo J."/>
            <person name="Hundley H."/>
            <person name="Amirebrahimi M."/>
            <person name="Ng V."/>
            <person name="Lorenzo-Gutierrez D."/>
            <person name="Binder U."/>
            <person name="Yang J."/>
            <person name="Song Y."/>
            <person name="Canovas D."/>
            <person name="Navarro E."/>
            <person name="Freitag M."/>
            <person name="Gabaldon T."/>
            <person name="Grigoriev I.V."/>
            <person name="Corrochano L.M."/>
            <person name="Nicolas F.E."/>
            <person name="Garre V."/>
        </authorList>
    </citation>
    <scope>NUCLEOTIDE SEQUENCE [LARGE SCALE GENOMIC DNA]</scope>
    <source>
        <strain evidence="3 4">L51</strain>
    </source>
</reference>
<feature type="domain" description="RGS" evidence="2">
    <location>
        <begin position="433"/>
        <end position="568"/>
    </location>
</feature>
<organism evidence="3 4">
    <name type="scientific">Phycomyces blakesleeanus</name>
    <dbReference type="NCBI Taxonomy" id="4837"/>
    <lineage>
        <taxon>Eukaryota</taxon>
        <taxon>Fungi</taxon>
        <taxon>Fungi incertae sedis</taxon>
        <taxon>Mucoromycota</taxon>
        <taxon>Mucoromycotina</taxon>
        <taxon>Mucoromycetes</taxon>
        <taxon>Mucorales</taxon>
        <taxon>Phycomycetaceae</taxon>
        <taxon>Phycomyces</taxon>
    </lineage>
</organism>
<protein>
    <recommendedName>
        <fullName evidence="2">RGS domain-containing protein</fullName>
    </recommendedName>
</protein>
<dbReference type="InterPro" id="IPR044926">
    <property type="entry name" value="RGS_subdomain_2"/>
</dbReference>
<evidence type="ECO:0000313" key="3">
    <source>
        <dbReference type="EMBL" id="KAL0085469.1"/>
    </source>
</evidence>
<dbReference type="Gene3D" id="1.10.10.10">
    <property type="entry name" value="Winged helix-like DNA-binding domain superfamily/Winged helix DNA-binding domain"/>
    <property type="match status" value="1"/>
</dbReference>
<dbReference type="SUPFAM" id="SSF48097">
    <property type="entry name" value="Regulator of G-protein signaling, RGS"/>
    <property type="match status" value="1"/>
</dbReference>
<dbReference type="Pfam" id="PF25889">
    <property type="entry name" value="WHD_Fungal_DR"/>
    <property type="match status" value="1"/>
</dbReference>
<dbReference type="PROSITE" id="PS50132">
    <property type="entry name" value="RGS"/>
    <property type="match status" value="1"/>
</dbReference>
<sequence length="569" mass="63835">DLHDVFSSMVIQLPFGTHRIMFQYYDNTFRSEDAIIVLTHLSNFCTLLTNPACYQTNKKHDPSLTMSREMAIEFCQQFLDARLFENIANPSSRTFRDRAVWSITPKGLCILQDYCLSAQEDTCRLRKQFCYMNAARIVCVERSRNDNRLLLLGPSIGFLFELMMANVSPKGDLILPALVPALLNSPKPSVPFFKPASWHVSSSSSFSFSLNKPLLEGSEKEGPVRQLDNRQLISAYTKKYLESKHPSFPQTHVPDRTCFSTQRCCDWLVSYSTLSCSKEAEQVIANYLHRGWLFQGSKAETATATALATATASAKAKAAHSSPSLLSSSSGYVRVSNAVFLSLTEKGHSLATDWKADRSKHQLRSITYDPVPTALLRLPTSFSEPELTIAAHRRPTTTTTTTTSTSTTTSTTTTTNANETPVRLQQVSGGVPKLLQILETPSLQHAFGIFLKEHLCEENLEFWLALHALRSQSCGPKVKLSSACTLWITYVSPNSPRELNVAYDLRQDVDKEVLDMQAEINNTDNSICSEFLDLMFMWLDRVEKEVYCLLAHDAVPNFIKTPLYKNCLV</sequence>
<dbReference type="Pfam" id="PF00615">
    <property type="entry name" value="RGS"/>
    <property type="match status" value="1"/>
</dbReference>
<dbReference type="Proteomes" id="UP001448207">
    <property type="component" value="Unassembled WGS sequence"/>
</dbReference>
<dbReference type="Gene3D" id="1.10.167.10">
    <property type="entry name" value="Regulator of G-protein Signalling 4, domain 2"/>
    <property type="match status" value="1"/>
</dbReference>
<gene>
    <name evidence="3" type="ORF">J3Q64DRAFT_1640185</name>
</gene>
<feature type="non-terminal residue" evidence="3">
    <location>
        <position position="1"/>
    </location>
</feature>
<dbReference type="EMBL" id="JBCLYO010000010">
    <property type="protein sequence ID" value="KAL0085469.1"/>
    <property type="molecule type" value="Genomic_DNA"/>
</dbReference>
<comment type="caution">
    <text evidence="3">The sequence shown here is derived from an EMBL/GenBank/DDBJ whole genome shotgun (WGS) entry which is preliminary data.</text>
</comment>
<evidence type="ECO:0000313" key="4">
    <source>
        <dbReference type="Proteomes" id="UP001448207"/>
    </source>
</evidence>
<dbReference type="PANTHER" id="PTHR10845:SF192">
    <property type="entry name" value="DOUBLE HIT, ISOFORM B"/>
    <property type="match status" value="1"/>
</dbReference>
<evidence type="ECO:0000256" key="1">
    <source>
        <dbReference type="SAM" id="MobiDB-lite"/>
    </source>
</evidence>
<feature type="compositionally biased region" description="Low complexity" evidence="1">
    <location>
        <begin position="396"/>
        <end position="415"/>
    </location>
</feature>
<dbReference type="PANTHER" id="PTHR10845">
    <property type="entry name" value="REGULATOR OF G PROTEIN SIGNALING"/>
    <property type="match status" value="1"/>
</dbReference>
<accession>A0ABR3AZA9</accession>
<name>A0ABR3AZA9_PHYBL</name>
<keyword evidence="4" id="KW-1185">Reference proteome</keyword>
<proteinExistence type="predicted"/>
<dbReference type="InterPro" id="IPR058855">
    <property type="entry name" value="RGS1/SST2-like_Fungal-DR"/>
</dbReference>
<dbReference type="InterPro" id="IPR036305">
    <property type="entry name" value="RGS_sf"/>
</dbReference>
<feature type="region of interest" description="Disordered" evidence="1">
    <location>
        <begin position="395"/>
        <end position="415"/>
    </location>
</feature>
<evidence type="ECO:0000259" key="2">
    <source>
        <dbReference type="PROSITE" id="PS50132"/>
    </source>
</evidence>
<dbReference type="InterPro" id="IPR036388">
    <property type="entry name" value="WH-like_DNA-bd_sf"/>
</dbReference>
<dbReference type="InterPro" id="IPR016137">
    <property type="entry name" value="RGS"/>
</dbReference>
<dbReference type="SMART" id="SM00315">
    <property type="entry name" value="RGS"/>
    <property type="match status" value="1"/>
</dbReference>